<protein>
    <submittedName>
        <fullName evidence="4">Flavin reductase</fullName>
    </submittedName>
</protein>
<proteinExistence type="inferred from homology"/>
<dbReference type="InterPro" id="IPR002563">
    <property type="entry name" value="Flavin_Rdtase-like_dom"/>
</dbReference>
<dbReference type="RefSeq" id="WP_127750757.1">
    <property type="nucleotide sequence ID" value="NZ_CP033219.1"/>
</dbReference>
<reference evidence="4 5" key="1">
    <citation type="submission" date="2018-10" db="EMBL/GenBank/DDBJ databases">
        <title>Parasedimentitalea marina sp. nov., a psychrophilic bacterium isolated from deep seawater of the New Britain Trench.</title>
        <authorList>
            <person name="Cao J."/>
        </authorList>
    </citation>
    <scope>NUCLEOTIDE SEQUENCE [LARGE SCALE GENOMIC DNA]</scope>
    <source>
        <strain evidence="4 5">W43</strain>
    </source>
</reference>
<name>A0A3T0N811_9RHOB</name>
<dbReference type="InterPro" id="IPR012349">
    <property type="entry name" value="Split_barrel_FMN-bd"/>
</dbReference>
<keyword evidence="5" id="KW-1185">Reference proteome</keyword>
<accession>A0A3T0N811</accession>
<dbReference type="PANTHER" id="PTHR30466:SF11">
    <property type="entry name" value="FLAVIN-DEPENDENT MONOOXYGENASE, REDUCTASE SUBUNIT HSAB"/>
    <property type="match status" value="1"/>
</dbReference>
<evidence type="ECO:0000256" key="1">
    <source>
        <dbReference type="ARBA" id="ARBA00008898"/>
    </source>
</evidence>
<dbReference type="Pfam" id="PF01613">
    <property type="entry name" value="Flavin_Reduct"/>
    <property type="match status" value="1"/>
</dbReference>
<comment type="similarity">
    <text evidence="1">Belongs to the non-flavoprotein flavin reductase family.</text>
</comment>
<gene>
    <name evidence="4" type="ORF">EBB79_21255</name>
</gene>
<dbReference type="GO" id="GO:0010181">
    <property type="term" value="F:FMN binding"/>
    <property type="evidence" value="ECO:0007669"/>
    <property type="project" value="InterPro"/>
</dbReference>
<dbReference type="OrthoDB" id="9792858at2"/>
<evidence type="ECO:0000313" key="5">
    <source>
        <dbReference type="Proteomes" id="UP000283063"/>
    </source>
</evidence>
<organism evidence="4 5">
    <name type="scientific">Parasedimentitalea marina</name>
    <dbReference type="NCBI Taxonomy" id="2483033"/>
    <lineage>
        <taxon>Bacteria</taxon>
        <taxon>Pseudomonadati</taxon>
        <taxon>Pseudomonadota</taxon>
        <taxon>Alphaproteobacteria</taxon>
        <taxon>Rhodobacterales</taxon>
        <taxon>Paracoccaceae</taxon>
        <taxon>Parasedimentitalea</taxon>
    </lineage>
</organism>
<evidence type="ECO:0000259" key="3">
    <source>
        <dbReference type="SMART" id="SM00903"/>
    </source>
</evidence>
<keyword evidence="2" id="KW-0560">Oxidoreductase</keyword>
<dbReference type="PANTHER" id="PTHR30466">
    <property type="entry name" value="FLAVIN REDUCTASE"/>
    <property type="match status" value="1"/>
</dbReference>
<feature type="domain" description="Flavin reductase like" evidence="3">
    <location>
        <begin position="22"/>
        <end position="165"/>
    </location>
</feature>
<dbReference type="InterPro" id="IPR050268">
    <property type="entry name" value="NADH-dep_flavin_reductase"/>
</dbReference>
<dbReference type="Proteomes" id="UP000283063">
    <property type="component" value="Chromosome"/>
</dbReference>
<evidence type="ECO:0000256" key="2">
    <source>
        <dbReference type="ARBA" id="ARBA00023002"/>
    </source>
</evidence>
<sequence length="170" mass="18090">MNALATDLSVESIDPLALRDVLGQFATGVTIITTIGDNGAPVGLAANSFSSVSLDPPLILWSLSLKAPSLTAFRSHSSFAINILCDQSKDLALNFSRPSEDKFAGVDWRTGLNGIPVLAQASAVLECETVDRFAGGDHEIYLGRVCRISKDDKNPLLFHKGQFSKIGASL</sequence>
<dbReference type="Gene3D" id="2.30.110.10">
    <property type="entry name" value="Electron Transport, Fmn-binding Protein, Chain A"/>
    <property type="match status" value="1"/>
</dbReference>
<dbReference type="AlphaFoldDB" id="A0A3T0N811"/>
<dbReference type="EMBL" id="CP033219">
    <property type="protein sequence ID" value="AZV80170.1"/>
    <property type="molecule type" value="Genomic_DNA"/>
</dbReference>
<dbReference type="GO" id="GO:0042602">
    <property type="term" value="F:riboflavin reductase (NADPH) activity"/>
    <property type="evidence" value="ECO:0007669"/>
    <property type="project" value="TreeGrafter"/>
</dbReference>
<dbReference type="SUPFAM" id="SSF50475">
    <property type="entry name" value="FMN-binding split barrel"/>
    <property type="match status" value="1"/>
</dbReference>
<dbReference type="KEGG" id="sedi:EBB79_21255"/>
<dbReference type="SMART" id="SM00903">
    <property type="entry name" value="Flavin_Reduct"/>
    <property type="match status" value="1"/>
</dbReference>
<evidence type="ECO:0000313" key="4">
    <source>
        <dbReference type="EMBL" id="AZV80170.1"/>
    </source>
</evidence>